<reference evidence="2" key="1">
    <citation type="submission" date="2021-01" db="EMBL/GenBank/DDBJ databases">
        <title>Modified the classification status of verrucomicrobia.</title>
        <authorList>
            <person name="Feng X."/>
        </authorList>
    </citation>
    <scope>NUCLEOTIDE SEQUENCE</scope>
    <source>
        <strain evidence="2">KCTC 22041</strain>
    </source>
</reference>
<gene>
    <name evidence="2" type="ORF">JIN85_13090</name>
</gene>
<dbReference type="AlphaFoldDB" id="A0A934VRL9"/>
<proteinExistence type="predicted"/>
<evidence type="ECO:0000313" key="3">
    <source>
        <dbReference type="Proteomes" id="UP000603141"/>
    </source>
</evidence>
<name>A0A934VRL9_9BACT</name>
<dbReference type="Proteomes" id="UP000603141">
    <property type="component" value="Unassembled WGS sequence"/>
</dbReference>
<comment type="caution">
    <text evidence="2">The sequence shown here is derived from an EMBL/GenBank/DDBJ whole genome shotgun (WGS) entry which is preliminary data.</text>
</comment>
<dbReference type="RefSeq" id="WP_200271418.1">
    <property type="nucleotide sequence ID" value="NZ_JAENIJ010000020.1"/>
</dbReference>
<dbReference type="Gene3D" id="2.60.40.10">
    <property type="entry name" value="Immunoglobulins"/>
    <property type="match status" value="1"/>
</dbReference>
<dbReference type="InterPro" id="IPR013783">
    <property type="entry name" value="Ig-like_fold"/>
</dbReference>
<sequence length="211" mass="22682">MSTTKLRVSQKFASGSAEDLVTLARTVSAKLYSDVDYISPPFPKDTLDVEIAGLEEAMELQASSGPAGTALKNERQAYLVSLLQELALYVQVASKNNLSMLLDSGFQAMSRNRSMVPLATPLLQRIKQGMSGETEVTVKPVATAKCYQVDIAPVSNEGVLGEFSQVAIQSSSRNILVTGLTPGNVYAYRIRAIGGSTGFSDWSNITTHRSL</sequence>
<feature type="domain" description="Fibronectin type-III" evidence="1">
    <location>
        <begin position="117"/>
        <end position="211"/>
    </location>
</feature>
<dbReference type="InterPro" id="IPR036116">
    <property type="entry name" value="FN3_sf"/>
</dbReference>
<dbReference type="CDD" id="cd00063">
    <property type="entry name" value="FN3"/>
    <property type="match status" value="1"/>
</dbReference>
<evidence type="ECO:0000259" key="1">
    <source>
        <dbReference type="PROSITE" id="PS50853"/>
    </source>
</evidence>
<dbReference type="InterPro" id="IPR003961">
    <property type="entry name" value="FN3_dom"/>
</dbReference>
<dbReference type="PROSITE" id="PS50853">
    <property type="entry name" value="FN3"/>
    <property type="match status" value="1"/>
</dbReference>
<protein>
    <submittedName>
        <fullName evidence="2">Fibronectin type III domain-containing protein</fullName>
    </submittedName>
</protein>
<dbReference type="SUPFAM" id="SSF49265">
    <property type="entry name" value="Fibronectin type III"/>
    <property type="match status" value="1"/>
</dbReference>
<organism evidence="2 3">
    <name type="scientific">Luteolibacter pohnpeiensis</name>
    <dbReference type="NCBI Taxonomy" id="454153"/>
    <lineage>
        <taxon>Bacteria</taxon>
        <taxon>Pseudomonadati</taxon>
        <taxon>Verrucomicrobiota</taxon>
        <taxon>Verrucomicrobiia</taxon>
        <taxon>Verrucomicrobiales</taxon>
        <taxon>Verrucomicrobiaceae</taxon>
        <taxon>Luteolibacter</taxon>
    </lineage>
</organism>
<evidence type="ECO:0000313" key="2">
    <source>
        <dbReference type="EMBL" id="MBK1883356.1"/>
    </source>
</evidence>
<accession>A0A934VRL9</accession>
<dbReference type="EMBL" id="JAENIJ010000020">
    <property type="protein sequence ID" value="MBK1883356.1"/>
    <property type="molecule type" value="Genomic_DNA"/>
</dbReference>
<keyword evidence="3" id="KW-1185">Reference proteome</keyword>